<evidence type="ECO:0000313" key="2">
    <source>
        <dbReference type="Proteomes" id="UP001160148"/>
    </source>
</evidence>
<dbReference type="PANTHER" id="PTHR33776:SF4">
    <property type="entry name" value="ENDONUCLEASE_EXONUCLEASE_PHOSPHATASE DOMAIN-CONTAINING PROTEIN"/>
    <property type="match status" value="1"/>
</dbReference>
<comment type="caution">
    <text evidence="1">The sequence shown here is derived from an EMBL/GenBank/DDBJ whole genome shotgun (WGS) entry which is preliminary data.</text>
</comment>
<dbReference type="Proteomes" id="UP001160148">
    <property type="component" value="Unassembled WGS sequence"/>
</dbReference>
<dbReference type="PANTHER" id="PTHR33776">
    <property type="entry name" value="ENDO/EXONUCLEASE/PHOSPHATASE DOMAIN-CONTAINING PROTEIN"/>
    <property type="match status" value="1"/>
</dbReference>
<gene>
    <name evidence="1" type="ORF">MEUPH1_LOCUS24052</name>
</gene>
<evidence type="ECO:0008006" key="3">
    <source>
        <dbReference type="Google" id="ProtNLM"/>
    </source>
</evidence>
<organism evidence="1 2">
    <name type="scientific">Macrosiphum euphorbiae</name>
    <name type="common">potato aphid</name>
    <dbReference type="NCBI Taxonomy" id="13131"/>
    <lineage>
        <taxon>Eukaryota</taxon>
        <taxon>Metazoa</taxon>
        <taxon>Ecdysozoa</taxon>
        <taxon>Arthropoda</taxon>
        <taxon>Hexapoda</taxon>
        <taxon>Insecta</taxon>
        <taxon>Pterygota</taxon>
        <taxon>Neoptera</taxon>
        <taxon>Paraneoptera</taxon>
        <taxon>Hemiptera</taxon>
        <taxon>Sternorrhyncha</taxon>
        <taxon>Aphidomorpha</taxon>
        <taxon>Aphidoidea</taxon>
        <taxon>Aphididae</taxon>
        <taxon>Macrosiphini</taxon>
        <taxon>Macrosiphum</taxon>
    </lineage>
</organism>
<dbReference type="AlphaFoldDB" id="A0AAV0XN30"/>
<keyword evidence="2" id="KW-1185">Reference proteome</keyword>
<dbReference type="EMBL" id="CARXXK010000090">
    <property type="protein sequence ID" value="CAI6369865.1"/>
    <property type="molecule type" value="Genomic_DNA"/>
</dbReference>
<evidence type="ECO:0000313" key="1">
    <source>
        <dbReference type="EMBL" id="CAI6369865.1"/>
    </source>
</evidence>
<dbReference type="SUPFAM" id="SSF56219">
    <property type="entry name" value="DNase I-like"/>
    <property type="match status" value="1"/>
</dbReference>
<accession>A0AAV0XN30</accession>
<sequence length="174" mass="20138">MRNIKTHITELQCFISEISNKIHIVALSESWLSQHLDLKYIFLNNYQITNTVNNQKKNDGVINFIRNDCSFSNKEIRFTDANCLITNITSDNSTYCVISVYRSSNGNANIFLEQFQDISYNITTENKNINIIFCGDINIDLLNNNRLANNYLYLMTSYGFISYVNTPTRVWEGS</sequence>
<proteinExistence type="predicted"/>
<dbReference type="InterPro" id="IPR036691">
    <property type="entry name" value="Endo/exonu/phosph_ase_sf"/>
</dbReference>
<name>A0AAV0XN30_9HEMI</name>
<protein>
    <recommendedName>
        <fullName evidence="3">Endonuclease/exonuclease/phosphatase domain-containing protein</fullName>
    </recommendedName>
</protein>
<dbReference type="Gene3D" id="3.60.10.10">
    <property type="entry name" value="Endonuclease/exonuclease/phosphatase"/>
    <property type="match status" value="1"/>
</dbReference>
<reference evidence="1 2" key="1">
    <citation type="submission" date="2023-01" db="EMBL/GenBank/DDBJ databases">
        <authorList>
            <person name="Whitehead M."/>
        </authorList>
    </citation>
    <scope>NUCLEOTIDE SEQUENCE [LARGE SCALE GENOMIC DNA]</scope>
</reference>